<evidence type="ECO:0000256" key="3">
    <source>
        <dbReference type="ARBA" id="ARBA00022989"/>
    </source>
</evidence>
<dbReference type="PANTHER" id="PTHR23502:SF50">
    <property type="entry name" value="TRANSPORTER, PUTATIVE (AFU_ORTHOLOGUE AFUA_5G00430)-RELATED"/>
    <property type="match status" value="1"/>
</dbReference>
<evidence type="ECO:0000256" key="6">
    <source>
        <dbReference type="SAM" id="Phobius"/>
    </source>
</evidence>
<protein>
    <recommendedName>
        <fullName evidence="7">Major facilitator superfamily (MFS) profile domain-containing protein</fullName>
    </recommendedName>
</protein>
<dbReference type="Pfam" id="PF07690">
    <property type="entry name" value="MFS_1"/>
    <property type="match status" value="1"/>
</dbReference>
<dbReference type="SUPFAM" id="SSF103473">
    <property type="entry name" value="MFS general substrate transporter"/>
    <property type="match status" value="1"/>
</dbReference>
<dbReference type="Gene3D" id="1.20.1250.20">
    <property type="entry name" value="MFS general substrate transporter like domains"/>
    <property type="match status" value="1"/>
</dbReference>
<name>W3XEH2_PESFW</name>
<dbReference type="RefSeq" id="XP_007829247.1">
    <property type="nucleotide sequence ID" value="XM_007831056.1"/>
</dbReference>
<dbReference type="HOGENOM" id="CLU_008455_13_3_1"/>
<dbReference type="PANTHER" id="PTHR23502">
    <property type="entry name" value="MAJOR FACILITATOR SUPERFAMILY"/>
    <property type="match status" value="1"/>
</dbReference>
<keyword evidence="4 6" id="KW-0472">Membrane</keyword>
<evidence type="ECO:0000256" key="2">
    <source>
        <dbReference type="ARBA" id="ARBA00022692"/>
    </source>
</evidence>
<keyword evidence="3 6" id="KW-1133">Transmembrane helix</keyword>
<dbReference type="InterPro" id="IPR011701">
    <property type="entry name" value="MFS"/>
</dbReference>
<keyword evidence="2 6" id="KW-0812">Transmembrane</keyword>
<feature type="transmembrane region" description="Helical" evidence="6">
    <location>
        <begin position="372"/>
        <end position="393"/>
    </location>
</feature>
<dbReference type="InParanoid" id="W3XEH2"/>
<comment type="subcellular location">
    <subcellularLocation>
        <location evidence="1">Membrane</location>
        <topology evidence="1">Multi-pass membrane protein</topology>
    </subcellularLocation>
</comment>
<accession>W3XEH2</accession>
<feature type="transmembrane region" description="Helical" evidence="6">
    <location>
        <begin position="193"/>
        <end position="213"/>
    </location>
</feature>
<dbReference type="OrthoDB" id="5215911at2759"/>
<feature type="domain" description="Major facilitator superfamily (MFS) profile" evidence="7">
    <location>
        <begin position="64"/>
        <end position="527"/>
    </location>
</feature>
<dbReference type="InterPro" id="IPR036259">
    <property type="entry name" value="MFS_trans_sf"/>
</dbReference>
<reference evidence="9" key="1">
    <citation type="journal article" date="2015" name="BMC Genomics">
        <title>Genomic and transcriptomic analysis of the endophytic fungus Pestalotiopsis fici reveals its lifestyle and high potential for synthesis of natural products.</title>
        <authorList>
            <person name="Wang X."/>
            <person name="Zhang X."/>
            <person name="Liu L."/>
            <person name="Xiang M."/>
            <person name="Wang W."/>
            <person name="Sun X."/>
            <person name="Che Y."/>
            <person name="Guo L."/>
            <person name="Liu G."/>
            <person name="Guo L."/>
            <person name="Wang C."/>
            <person name="Yin W.B."/>
            <person name="Stadler M."/>
            <person name="Zhang X."/>
            <person name="Liu X."/>
        </authorList>
    </citation>
    <scope>NUCLEOTIDE SEQUENCE [LARGE SCALE GENOMIC DNA]</scope>
    <source>
        <strain evidence="9">W106-1 / CGMCC3.15140</strain>
    </source>
</reference>
<dbReference type="InterPro" id="IPR020846">
    <property type="entry name" value="MFS_dom"/>
</dbReference>
<evidence type="ECO:0000259" key="7">
    <source>
        <dbReference type="PROSITE" id="PS50850"/>
    </source>
</evidence>
<gene>
    <name evidence="8" type="ORF">PFICI_02475</name>
</gene>
<evidence type="ECO:0000256" key="5">
    <source>
        <dbReference type="SAM" id="MobiDB-lite"/>
    </source>
</evidence>
<dbReference type="GeneID" id="19267488"/>
<dbReference type="EMBL" id="KI912110">
    <property type="protein sequence ID" value="ETS84450.1"/>
    <property type="molecule type" value="Genomic_DNA"/>
</dbReference>
<keyword evidence="9" id="KW-1185">Reference proteome</keyword>
<evidence type="ECO:0000313" key="9">
    <source>
        <dbReference type="Proteomes" id="UP000030651"/>
    </source>
</evidence>
<evidence type="ECO:0000256" key="1">
    <source>
        <dbReference type="ARBA" id="ARBA00004141"/>
    </source>
</evidence>
<evidence type="ECO:0000313" key="8">
    <source>
        <dbReference type="EMBL" id="ETS84450.1"/>
    </source>
</evidence>
<sequence length="552" mass="60641">MVSPTLPDPEGHPPGTFLLTRVSHNESGTSAEGICLQPPPMDDPNDPLASRQSTQNWTSWRKGVNWALVFGISLVIFTSLSIQTNFWVQMSEDMNLTYEQLNDSLSANGAGCALGCVFVIPFSIKYGRRSTYILTTAVLAAVTWWSARMTTLTELYLTNLLSGLAGSVNETVAQMTLADLFFVHQRGTINATYLTAVMMGSFLTPMAAGVQASNSSWRWSYYTLAICLTVLLVVFIFGYEETKYVPVISGGRPIVTPAVVADSEGSAVGKDSDSQKGMAPVLRTSSTAAITSSAIPMNTYRERMRWTTTTPESLTKLFYFPLYTNAFPHVIFASLQYASGVCWLVVMASIWSTVTTVPPYNLDTAHLGYLNVGPFIGNLIGSFYGGVVSDWCVRFFSRRNQGYYEPEMRLYHLLPPAFLMSIGLFLSGFGLEQLWSPTMLSFSGGLFAFGLGAIGDAAFTLVLDTYEALAGECFVVIAFWRNIIGIGIPFAVTPMINIGLTNSGIIMAVISFVISILFIPMIIWGKKFRTSNGPRYFQLIEDQQKHFIGGRH</sequence>
<feature type="transmembrane region" description="Helical" evidence="6">
    <location>
        <begin position="64"/>
        <end position="84"/>
    </location>
</feature>
<dbReference type="GO" id="GO:0005886">
    <property type="term" value="C:plasma membrane"/>
    <property type="evidence" value="ECO:0007669"/>
    <property type="project" value="TreeGrafter"/>
</dbReference>
<feature type="region of interest" description="Disordered" evidence="5">
    <location>
        <begin position="29"/>
        <end position="52"/>
    </location>
</feature>
<feature type="transmembrane region" description="Helical" evidence="6">
    <location>
        <begin position="504"/>
        <end position="525"/>
    </location>
</feature>
<organism evidence="8 9">
    <name type="scientific">Pestalotiopsis fici (strain W106-1 / CGMCC3.15140)</name>
    <dbReference type="NCBI Taxonomy" id="1229662"/>
    <lineage>
        <taxon>Eukaryota</taxon>
        <taxon>Fungi</taxon>
        <taxon>Dikarya</taxon>
        <taxon>Ascomycota</taxon>
        <taxon>Pezizomycotina</taxon>
        <taxon>Sordariomycetes</taxon>
        <taxon>Xylariomycetidae</taxon>
        <taxon>Amphisphaeriales</taxon>
        <taxon>Sporocadaceae</taxon>
        <taxon>Pestalotiopsis</taxon>
    </lineage>
</organism>
<dbReference type="KEGG" id="pfy:PFICI_02475"/>
<dbReference type="FunCoup" id="W3XEH2">
    <property type="interactions" value="16"/>
</dbReference>
<dbReference type="eggNOG" id="KOG0255">
    <property type="taxonomic scope" value="Eukaryota"/>
</dbReference>
<proteinExistence type="predicted"/>
<feature type="transmembrane region" description="Helical" evidence="6">
    <location>
        <begin position="219"/>
        <end position="239"/>
    </location>
</feature>
<dbReference type="Proteomes" id="UP000030651">
    <property type="component" value="Unassembled WGS sequence"/>
</dbReference>
<dbReference type="PROSITE" id="PS50850">
    <property type="entry name" value="MFS"/>
    <property type="match status" value="1"/>
</dbReference>
<feature type="transmembrane region" description="Helical" evidence="6">
    <location>
        <begin position="443"/>
        <end position="462"/>
    </location>
</feature>
<feature type="transmembrane region" description="Helical" evidence="6">
    <location>
        <begin position="469"/>
        <end position="492"/>
    </location>
</feature>
<feature type="transmembrane region" description="Helical" evidence="6">
    <location>
        <begin position="330"/>
        <end position="352"/>
    </location>
</feature>
<dbReference type="AlphaFoldDB" id="W3XEH2"/>
<evidence type="ECO:0000256" key="4">
    <source>
        <dbReference type="ARBA" id="ARBA00023136"/>
    </source>
</evidence>
<feature type="transmembrane region" description="Helical" evidence="6">
    <location>
        <begin position="104"/>
        <end position="124"/>
    </location>
</feature>
<dbReference type="GO" id="GO:0022857">
    <property type="term" value="F:transmembrane transporter activity"/>
    <property type="evidence" value="ECO:0007669"/>
    <property type="project" value="InterPro"/>
</dbReference>
<feature type="transmembrane region" description="Helical" evidence="6">
    <location>
        <begin position="413"/>
        <end position="431"/>
    </location>
</feature>